<sequence length="84" mass="9421">MKLTLHIDSKPLEVEIDDVVAGLLAARLDLPAGGDNQDALARYLGEKGAPWTLDEEHMRRRILRRLILDIADPALVIRHLMADE</sequence>
<dbReference type="EMBL" id="CP002581">
    <property type="protein sequence ID" value="AJK48615.1"/>
    <property type="molecule type" value="Genomic_DNA"/>
</dbReference>
<dbReference type="KEGG" id="bgp:BGL_2c05310"/>
<protein>
    <submittedName>
        <fullName evidence="1">Uncharacterized protein</fullName>
    </submittedName>
</protein>
<proteinExistence type="predicted"/>
<dbReference type="HOGENOM" id="CLU_2407699_0_0_4"/>
<reference evidence="2" key="1">
    <citation type="submission" date="2011-03" db="EMBL/GenBank/DDBJ databases">
        <authorList>
            <person name="Voget S."/>
            <person name="Streit W.R."/>
            <person name="Jaeger K.E."/>
            <person name="Daniel R."/>
        </authorList>
    </citation>
    <scope>NUCLEOTIDE SEQUENCE [LARGE SCALE GENOMIC DNA]</scope>
    <source>
        <strain evidence="2">PG1</strain>
    </source>
</reference>
<dbReference type="RefSeq" id="WP_042627223.1">
    <property type="nucleotide sequence ID" value="NZ_BSTO01000014.1"/>
</dbReference>
<evidence type="ECO:0000313" key="1">
    <source>
        <dbReference type="EMBL" id="AJK48615.1"/>
    </source>
</evidence>
<dbReference type="AlphaFoldDB" id="A0A0B6S5M0"/>
<dbReference type="KEGG" id="bpla:bpln_2g05860"/>
<name>A0A0B6S5M0_BURPL</name>
<organism evidence="1 2">
    <name type="scientific">Burkholderia plantarii</name>
    <dbReference type="NCBI Taxonomy" id="41899"/>
    <lineage>
        <taxon>Bacteria</taxon>
        <taxon>Pseudomonadati</taxon>
        <taxon>Pseudomonadota</taxon>
        <taxon>Betaproteobacteria</taxon>
        <taxon>Burkholderiales</taxon>
        <taxon>Burkholderiaceae</taxon>
        <taxon>Burkholderia</taxon>
    </lineage>
</organism>
<accession>A0A0B6S5M0</accession>
<keyword evidence="2" id="KW-1185">Reference proteome</keyword>
<reference evidence="1 2" key="2">
    <citation type="journal article" date="2016" name="Appl. Microbiol. Biotechnol.">
        <title>Mutations improving production and secretion of extracellular lipase by Burkholderia glumae PG1.</title>
        <authorList>
            <person name="Knapp A."/>
            <person name="Voget S."/>
            <person name="Gao R."/>
            <person name="Zaburannyi N."/>
            <person name="Krysciak D."/>
            <person name="Breuer M."/>
            <person name="Hauer B."/>
            <person name="Streit W.R."/>
            <person name="Muller R."/>
            <person name="Daniel R."/>
            <person name="Jaeger K.E."/>
        </authorList>
    </citation>
    <scope>NUCLEOTIDE SEQUENCE [LARGE SCALE GENOMIC DNA]</scope>
    <source>
        <strain evidence="1 2">PG1</strain>
    </source>
</reference>
<gene>
    <name evidence="1" type="ORF">BGL_2c05310</name>
</gene>
<dbReference type="Proteomes" id="UP000031838">
    <property type="component" value="Chromosome 2"/>
</dbReference>
<dbReference type="OrthoDB" id="8929420at2"/>
<evidence type="ECO:0000313" key="2">
    <source>
        <dbReference type="Proteomes" id="UP000031838"/>
    </source>
</evidence>